<dbReference type="CDD" id="cd19776">
    <property type="entry name" value="Bbox2_TRIM25_C-IV"/>
    <property type="match status" value="1"/>
</dbReference>
<protein>
    <recommendedName>
        <fullName evidence="4">B box-type domain-containing protein</fullName>
    </recommendedName>
</protein>
<feature type="coiled-coil region" evidence="1">
    <location>
        <begin position="83"/>
        <end position="136"/>
    </location>
</feature>
<accession>A0A8B6D9C4</accession>
<dbReference type="SUPFAM" id="SSF57845">
    <property type="entry name" value="B-box zinc-binding domain"/>
    <property type="match status" value="1"/>
</dbReference>
<evidence type="ECO:0000313" key="3">
    <source>
        <dbReference type="Proteomes" id="UP000596742"/>
    </source>
</evidence>
<sequence>MNISDQRCSKHGNLPFEFFCIGHDSLCCKECQVVSHRSCQKVMSFDIVSKGIKSSQSLVDAMERKEHILTAIPLISNDRHTFIESIKTEASVVKDEIMKLKEEAISLIKSVEKSMIENLKQKKEKILTNAKGIHKEIQDIERMTKKIKNMFDMEFAVHYCQTILMEQNKYNHREENQIYY</sequence>
<name>A0A8B6D9C4_MYTGA</name>
<gene>
    <name evidence="2" type="ORF">MGAL_10B053202</name>
</gene>
<dbReference type="Proteomes" id="UP000596742">
    <property type="component" value="Unassembled WGS sequence"/>
</dbReference>
<evidence type="ECO:0000256" key="1">
    <source>
        <dbReference type="SAM" id="Coils"/>
    </source>
</evidence>
<evidence type="ECO:0008006" key="4">
    <source>
        <dbReference type="Google" id="ProtNLM"/>
    </source>
</evidence>
<organism evidence="2 3">
    <name type="scientific">Mytilus galloprovincialis</name>
    <name type="common">Mediterranean mussel</name>
    <dbReference type="NCBI Taxonomy" id="29158"/>
    <lineage>
        <taxon>Eukaryota</taxon>
        <taxon>Metazoa</taxon>
        <taxon>Spiralia</taxon>
        <taxon>Lophotrochozoa</taxon>
        <taxon>Mollusca</taxon>
        <taxon>Bivalvia</taxon>
        <taxon>Autobranchia</taxon>
        <taxon>Pteriomorphia</taxon>
        <taxon>Mytilida</taxon>
        <taxon>Mytiloidea</taxon>
        <taxon>Mytilidae</taxon>
        <taxon>Mytilinae</taxon>
        <taxon>Mytilus</taxon>
    </lineage>
</organism>
<dbReference type="Gene3D" id="3.30.160.60">
    <property type="entry name" value="Classic Zinc Finger"/>
    <property type="match status" value="1"/>
</dbReference>
<keyword evidence="3" id="KW-1185">Reference proteome</keyword>
<dbReference type="OrthoDB" id="6107737at2759"/>
<evidence type="ECO:0000313" key="2">
    <source>
        <dbReference type="EMBL" id="VDI15913.1"/>
    </source>
</evidence>
<keyword evidence="1" id="KW-0175">Coiled coil</keyword>
<reference evidence="2" key="1">
    <citation type="submission" date="2018-11" db="EMBL/GenBank/DDBJ databases">
        <authorList>
            <person name="Alioto T."/>
            <person name="Alioto T."/>
        </authorList>
    </citation>
    <scope>NUCLEOTIDE SEQUENCE</scope>
</reference>
<dbReference type="EMBL" id="UYJE01003034">
    <property type="protein sequence ID" value="VDI15913.1"/>
    <property type="molecule type" value="Genomic_DNA"/>
</dbReference>
<proteinExistence type="predicted"/>
<dbReference type="AlphaFoldDB" id="A0A8B6D9C4"/>
<comment type="caution">
    <text evidence="2">The sequence shown here is derived from an EMBL/GenBank/DDBJ whole genome shotgun (WGS) entry which is preliminary data.</text>
</comment>